<feature type="region of interest" description="Disordered" evidence="1">
    <location>
        <begin position="29"/>
        <end position="54"/>
    </location>
</feature>
<reference evidence="2 3" key="1">
    <citation type="submission" date="2013-07" db="EMBL/GenBank/DDBJ databases">
        <authorList>
            <consortium name="DOE Joint Genome Institute"/>
            <person name="Reeve W."/>
            <person name="Huntemann M."/>
            <person name="Han J."/>
            <person name="Chen A."/>
            <person name="Kyrpides N."/>
            <person name="Mavromatis K."/>
            <person name="Markowitz V."/>
            <person name="Palaniappan K."/>
            <person name="Ivanova N."/>
            <person name="Schaumberg A."/>
            <person name="Pati A."/>
            <person name="Liolios K."/>
            <person name="Nordberg H.P."/>
            <person name="Cantor M.N."/>
            <person name="Hua S.X."/>
            <person name="Woyke T."/>
        </authorList>
    </citation>
    <scope>NUCLEOTIDE SEQUENCE [LARGE SCALE GENOMIC DNA]</scope>
    <source>
        <strain evidence="2 3">DSM 43889</strain>
    </source>
</reference>
<keyword evidence="3" id="KW-1185">Reference proteome</keyword>
<gene>
    <name evidence="2" type="ORF">G443_004126</name>
</gene>
<evidence type="ECO:0008006" key="4">
    <source>
        <dbReference type="Google" id="ProtNLM"/>
    </source>
</evidence>
<accession>A0ABT1JNY8</accession>
<name>A0ABT1JNY8_ACTCY</name>
<comment type="caution">
    <text evidence="2">The sequence shown here is derived from an EMBL/GenBank/DDBJ whole genome shotgun (WGS) entry which is preliminary data.</text>
</comment>
<dbReference type="Proteomes" id="UP000791080">
    <property type="component" value="Unassembled WGS sequence"/>
</dbReference>
<evidence type="ECO:0000313" key="2">
    <source>
        <dbReference type="EMBL" id="MCP2333856.1"/>
    </source>
</evidence>
<dbReference type="InterPro" id="IPR024520">
    <property type="entry name" value="DUF3558"/>
</dbReference>
<sequence>MTRRTPPHRHTTALAGITLLTVLTGCTTETTGQAHTPTTPNTTNSTTPDTTTNPDNTTFAEDIANVLPCEVLDDNQITDLGFDPTTAQFDDVGILYMCLYRPAPLENPLMSINIRSDRALDDLNLANYNTADHQVGPLRALLITDDSDQNRCQISMELGETAHATVAVSWAESQEAACEAAERVAAVVEPELPREQS</sequence>
<dbReference type="EMBL" id="AUBJ02000001">
    <property type="protein sequence ID" value="MCP2333856.1"/>
    <property type="molecule type" value="Genomic_DNA"/>
</dbReference>
<organism evidence="2 3">
    <name type="scientific">Actinoalloteichus caeruleus DSM 43889</name>
    <dbReference type="NCBI Taxonomy" id="1120930"/>
    <lineage>
        <taxon>Bacteria</taxon>
        <taxon>Bacillati</taxon>
        <taxon>Actinomycetota</taxon>
        <taxon>Actinomycetes</taxon>
        <taxon>Pseudonocardiales</taxon>
        <taxon>Pseudonocardiaceae</taxon>
        <taxon>Actinoalloteichus</taxon>
        <taxon>Actinoalloteichus cyanogriseus</taxon>
    </lineage>
</organism>
<evidence type="ECO:0000256" key="1">
    <source>
        <dbReference type="SAM" id="MobiDB-lite"/>
    </source>
</evidence>
<dbReference type="Pfam" id="PF12079">
    <property type="entry name" value="DUF3558"/>
    <property type="match status" value="1"/>
</dbReference>
<protein>
    <recommendedName>
        <fullName evidence="4">DUF3558 family protein</fullName>
    </recommendedName>
</protein>
<proteinExistence type="predicted"/>
<dbReference type="PROSITE" id="PS51257">
    <property type="entry name" value="PROKAR_LIPOPROTEIN"/>
    <property type="match status" value="1"/>
</dbReference>
<evidence type="ECO:0000313" key="3">
    <source>
        <dbReference type="Proteomes" id="UP000791080"/>
    </source>
</evidence>
<reference evidence="2 3" key="2">
    <citation type="submission" date="2022-06" db="EMBL/GenBank/DDBJ databases">
        <title>Genomic Encyclopedia of Type Strains, Phase I: the one thousand microbial genomes (KMG-I) project.</title>
        <authorList>
            <person name="Kyrpides N."/>
        </authorList>
    </citation>
    <scope>NUCLEOTIDE SEQUENCE [LARGE SCALE GENOMIC DNA]</scope>
    <source>
        <strain evidence="2 3">DSM 43889</strain>
    </source>
</reference>
<dbReference type="RefSeq" id="WP_035292189.1">
    <property type="nucleotide sequence ID" value="NZ_AUBJ02000001.1"/>
</dbReference>